<dbReference type="Gene3D" id="1.10.3720.10">
    <property type="entry name" value="MetI-like"/>
    <property type="match status" value="1"/>
</dbReference>
<feature type="transmembrane region" description="Helical" evidence="7">
    <location>
        <begin position="103"/>
        <end position="123"/>
    </location>
</feature>
<evidence type="ECO:0000256" key="1">
    <source>
        <dbReference type="ARBA" id="ARBA00004651"/>
    </source>
</evidence>
<dbReference type="InterPro" id="IPR051393">
    <property type="entry name" value="ABC_transporter_permease"/>
</dbReference>
<dbReference type="PANTHER" id="PTHR30193:SF37">
    <property type="entry name" value="INNER MEMBRANE ABC TRANSPORTER PERMEASE PROTEIN YCJO"/>
    <property type="match status" value="1"/>
</dbReference>
<protein>
    <submittedName>
        <fullName evidence="8">ABC transporter permease subunit</fullName>
    </submittedName>
</protein>
<keyword evidence="5 7" id="KW-1133">Transmembrane helix</keyword>
<dbReference type="InterPro" id="IPR035906">
    <property type="entry name" value="MetI-like_sf"/>
</dbReference>
<dbReference type="GO" id="GO:0005886">
    <property type="term" value="C:plasma membrane"/>
    <property type="evidence" value="ECO:0007669"/>
    <property type="project" value="UniProtKB-SubCell"/>
</dbReference>
<keyword evidence="6 7" id="KW-0472">Membrane</keyword>
<dbReference type="CDD" id="cd06261">
    <property type="entry name" value="TM_PBP2"/>
    <property type="match status" value="1"/>
</dbReference>
<evidence type="ECO:0000313" key="8">
    <source>
        <dbReference type="EMBL" id="MTS50378.1"/>
    </source>
</evidence>
<dbReference type="InterPro" id="IPR000515">
    <property type="entry name" value="MetI-like"/>
</dbReference>
<evidence type="ECO:0000256" key="4">
    <source>
        <dbReference type="ARBA" id="ARBA00022692"/>
    </source>
</evidence>
<keyword evidence="3" id="KW-1003">Cell membrane</keyword>
<dbReference type="GO" id="GO:0055085">
    <property type="term" value="P:transmembrane transport"/>
    <property type="evidence" value="ECO:0007669"/>
    <property type="project" value="InterPro"/>
</dbReference>
<name>A0A6I3QMA8_9FIRM</name>
<comment type="similarity">
    <text evidence="7">Belongs to the binding-protein-dependent transport system permease family.</text>
</comment>
<feature type="transmembrane region" description="Helical" evidence="7">
    <location>
        <begin position="158"/>
        <end position="180"/>
    </location>
</feature>
<evidence type="ECO:0000256" key="3">
    <source>
        <dbReference type="ARBA" id="ARBA00022475"/>
    </source>
</evidence>
<dbReference type="Pfam" id="PF00528">
    <property type="entry name" value="BPD_transp_1"/>
    <property type="match status" value="1"/>
</dbReference>
<reference evidence="8 9" key="1">
    <citation type="journal article" date="2019" name="Nat. Med.">
        <title>A library of human gut bacterial isolates paired with longitudinal multiomics data enables mechanistic microbiome research.</title>
        <authorList>
            <person name="Poyet M."/>
            <person name="Groussin M."/>
            <person name="Gibbons S.M."/>
            <person name="Avila-Pacheco J."/>
            <person name="Jiang X."/>
            <person name="Kearney S.M."/>
            <person name="Perrotta A.R."/>
            <person name="Berdy B."/>
            <person name="Zhao S."/>
            <person name="Lieberman T.D."/>
            <person name="Swanson P.K."/>
            <person name="Smith M."/>
            <person name="Roesemann S."/>
            <person name="Alexander J.E."/>
            <person name="Rich S.A."/>
            <person name="Livny J."/>
            <person name="Vlamakis H."/>
            <person name="Clish C."/>
            <person name="Bullock K."/>
            <person name="Deik A."/>
            <person name="Scott J."/>
            <person name="Pierce K.A."/>
            <person name="Xavier R.J."/>
            <person name="Alm E.J."/>
        </authorList>
    </citation>
    <scope>NUCLEOTIDE SEQUENCE [LARGE SCALE GENOMIC DNA]</scope>
    <source>
        <strain evidence="8 9">BIOML-A7</strain>
    </source>
</reference>
<dbReference type="RefSeq" id="WP_155201074.1">
    <property type="nucleotide sequence ID" value="NZ_WMZL01000004.1"/>
</dbReference>
<dbReference type="AlphaFoldDB" id="A0A6I3QMA8"/>
<proteinExistence type="inferred from homology"/>
<feature type="transmembrane region" description="Helical" evidence="7">
    <location>
        <begin position="262"/>
        <end position="282"/>
    </location>
</feature>
<evidence type="ECO:0000256" key="5">
    <source>
        <dbReference type="ARBA" id="ARBA00022989"/>
    </source>
</evidence>
<evidence type="ECO:0000313" key="9">
    <source>
        <dbReference type="Proteomes" id="UP000449193"/>
    </source>
</evidence>
<evidence type="ECO:0000256" key="7">
    <source>
        <dbReference type="RuleBase" id="RU363032"/>
    </source>
</evidence>
<evidence type="ECO:0000256" key="6">
    <source>
        <dbReference type="ARBA" id="ARBA00023136"/>
    </source>
</evidence>
<accession>A0A6I3QMA8</accession>
<dbReference type="EMBL" id="WMZR01000002">
    <property type="protein sequence ID" value="MTS50378.1"/>
    <property type="molecule type" value="Genomic_DNA"/>
</dbReference>
<evidence type="ECO:0000256" key="2">
    <source>
        <dbReference type="ARBA" id="ARBA00022448"/>
    </source>
</evidence>
<organism evidence="8 9">
    <name type="scientific">Ruthenibacterium lactatiformans</name>
    <dbReference type="NCBI Taxonomy" id="1550024"/>
    <lineage>
        <taxon>Bacteria</taxon>
        <taxon>Bacillati</taxon>
        <taxon>Bacillota</taxon>
        <taxon>Clostridia</taxon>
        <taxon>Eubacteriales</taxon>
        <taxon>Oscillospiraceae</taxon>
        <taxon>Ruthenibacterium</taxon>
    </lineage>
</organism>
<dbReference type="PROSITE" id="PS50928">
    <property type="entry name" value="ABC_TM1"/>
    <property type="match status" value="1"/>
</dbReference>
<comment type="subcellular location">
    <subcellularLocation>
        <location evidence="1 7">Cell membrane</location>
        <topology evidence="1 7">Multi-pass membrane protein</topology>
    </subcellularLocation>
</comment>
<keyword evidence="4 7" id="KW-0812">Transmembrane</keyword>
<sequence length="294" mass="33327">MLYVKKRTIALYMLPALVILTAFVFFPILLNFVYALFRWSSFSTQWEFIGADNFIRMFQDDTVRTAFFNNVWYAVISLVFQVGGSMIIAALLEEKWMRRAQPFFRTVYFLPSMISLTVVGLLWQTIYSPIFGIVNPLLEKIGLAFLTTDWLGNTKTAIFAVIAVSQWQYFGYTMVLFLVAMQNVPSDLYEAAIIDGASSLQRFLHVTIPNIREIILVNCMTTIIGAFQVFDEVYVMTGGGPGRSSEVLGTYLFRSGFRNDEMGYASAIATLVFVVTFIFSVVQMRISGVGRRDA</sequence>
<gene>
    <name evidence="8" type="ORF">GMD52_02325</name>
</gene>
<comment type="caution">
    <text evidence="8">The sequence shown here is derived from an EMBL/GenBank/DDBJ whole genome shotgun (WGS) entry which is preliminary data.</text>
</comment>
<dbReference type="Proteomes" id="UP000449193">
    <property type="component" value="Unassembled WGS sequence"/>
</dbReference>
<keyword evidence="2 7" id="KW-0813">Transport</keyword>
<dbReference type="PANTHER" id="PTHR30193">
    <property type="entry name" value="ABC TRANSPORTER PERMEASE PROTEIN"/>
    <property type="match status" value="1"/>
</dbReference>
<feature type="transmembrane region" description="Helical" evidence="7">
    <location>
        <begin position="71"/>
        <end position="91"/>
    </location>
</feature>
<feature type="transmembrane region" description="Helical" evidence="7">
    <location>
        <begin position="12"/>
        <end position="37"/>
    </location>
</feature>
<dbReference type="SUPFAM" id="SSF161098">
    <property type="entry name" value="MetI-like"/>
    <property type="match status" value="1"/>
</dbReference>